<evidence type="ECO:0000313" key="2">
    <source>
        <dbReference type="EMBL" id="RNA31637.1"/>
    </source>
</evidence>
<organism evidence="2 3">
    <name type="scientific">Brachionus plicatilis</name>
    <name type="common">Marine rotifer</name>
    <name type="synonym">Brachionus muelleri</name>
    <dbReference type="NCBI Taxonomy" id="10195"/>
    <lineage>
        <taxon>Eukaryota</taxon>
        <taxon>Metazoa</taxon>
        <taxon>Spiralia</taxon>
        <taxon>Gnathifera</taxon>
        <taxon>Rotifera</taxon>
        <taxon>Eurotatoria</taxon>
        <taxon>Monogononta</taxon>
        <taxon>Pseudotrocha</taxon>
        <taxon>Ploima</taxon>
        <taxon>Brachionidae</taxon>
        <taxon>Brachionus</taxon>
    </lineage>
</organism>
<feature type="transmembrane region" description="Helical" evidence="1">
    <location>
        <begin position="24"/>
        <end position="45"/>
    </location>
</feature>
<dbReference type="Proteomes" id="UP000276133">
    <property type="component" value="Unassembled WGS sequence"/>
</dbReference>
<gene>
    <name evidence="2" type="ORF">BpHYR1_045902</name>
</gene>
<accession>A0A3M7S7M3</accession>
<sequence>MSKINYAGSIAMNSFDSCFSPNGIYIAVLIMGIFNLLLVIFSTLIAIVDKNYFYSLLTSAATLFFLGIPKEAITYKFITSFNYTFYQIAQARASLTLILVILVGSFNLLLFIPNQTLSKNWYKLVKKVAFVVCIFVLIGIAILNIFLLDELDTSFKKEINPEKIKMGFFNQTEIDLIKNESFYKDRNYLLVGTLNDILNSKNKTRDCSRSNCRRQFWRFLNKEIDCDDAAQSVYPDCSNNLKLIIQLKYLDSGAYPTYKCAVMNKNSTCFSNCPGLGDRKLYLVQEFNGTVELGWNEFYRCNNKTLQIYFNEATDWDIFHHVKKSNESLKLVKSDPIDPNTKKSDDLTSSIDESGFAENFQNLKEELMQ</sequence>
<feature type="transmembrane region" description="Helical" evidence="1">
    <location>
        <begin position="124"/>
        <end position="147"/>
    </location>
</feature>
<keyword evidence="1" id="KW-1133">Transmembrane helix</keyword>
<protein>
    <submittedName>
        <fullName evidence="2">Uncharacterized protein</fullName>
    </submittedName>
</protein>
<evidence type="ECO:0000313" key="3">
    <source>
        <dbReference type="Proteomes" id="UP000276133"/>
    </source>
</evidence>
<reference evidence="2 3" key="1">
    <citation type="journal article" date="2018" name="Sci. Rep.">
        <title>Genomic signatures of local adaptation to the degree of environmental predictability in rotifers.</title>
        <authorList>
            <person name="Franch-Gras L."/>
            <person name="Hahn C."/>
            <person name="Garcia-Roger E.M."/>
            <person name="Carmona M.J."/>
            <person name="Serra M."/>
            <person name="Gomez A."/>
        </authorList>
    </citation>
    <scope>NUCLEOTIDE SEQUENCE [LARGE SCALE GENOMIC DNA]</scope>
    <source>
        <strain evidence="2">HYR1</strain>
    </source>
</reference>
<keyword evidence="1" id="KW-0472">Membrane</keyword>
<keyword evidence="3" id="KW-1185">Reference proteome</keyword>
<proteinExistence type="predicted"/>
<dbReference type="EMBL" id="REGN01001916">
    <property type="protein sequence ID" value="RNA31637.1"/>
    <property type="molecule type" value="Genomic_DNA"/>
</dbReference>
<feature type="transmembrane region" description="Helical" evidence="1">
    <location>
        <begin position="89"/>
        <end position="112"/>
    </location>
</feature>
<feature type="transmembrane region" description="Helical" evidence="1">
    <location>
        <begin position="52"/>
        <end position="69"/>
    </location>
</feature>
<dbReference type="AlphaFoldDB" id="A0A3M7S7M3"/>
<dbReference type="OrthoDB" id="10155085at2759"/>
<comment type="caution">
    <text evidence="2">The sequence shown here is derived from an EMBL/GenBank/DDBJ whole genome shotgun (WGS) entry which is preliminary data.</text>
</comment>
<evidence type="ECO:0000256" key="1">
    <source>
        <dbReference type="SAM" id="Phobius"/>
    </source>
</evidence>
<keyword evidence="1" id="KW-0812">Transmembrane</keyword>
<name>A0A3M7S7M3_BRAPC</name>